<gene>
    <name evidence="1" type="ORF">OOU_Y34scaffold01171g5</name>
</gene>
<dbReference type="EMBL" id="JH793173">
    <property type="protein sequence ID" value="ELQ32399.1"/>
    <property type="molecule type" value="Genomic_DNA"/>
</dbReference>
<name>A0AA97NLM4_PYRO3</name>
<dbReference type="AlphaFoldDB" id="A0AA97NLM4"/>
<proteinExistence type="predicted"/>
<organism evidence="1">
    <name type="scientific">Pyricularia oryzae (strain Y34)</name>
    <name type="common">Rice blast fungus</name>
    <name type="synonym">Magnaporthe oryzae</name>
    <dbReference type="NCBI Taxonomy" id="1143189"/>
    <lineage>
        <taxon>Eukaryota</taxon>
        <taxon>Fungi</taxon>
        <taxon>Dikarya</taxon>
        <taxon>Ascomycota</taxon>
        <taxon>Pezizomycotina</taxon>
        <taxon>Sordariomycetes</taxon>
        <taxon>Sordariomycetidae</taxon>
        <taxon>Magnaporthales</taxon>
        <taxon>Pyriculariaceae</taxon>
        <taxon>Pyricularia</taxon>
    </lineage>
</organism>
<protein>
    <submittedName>
        <fullName evidence="1">Uncharacterized protein</fullName>
    </submittedName>
</protein>
<evidence type="ECO:0000313" key="1">
    <source>
        <dbReference type="EMBL" id="ELQ32399.1"/>
    </source>
</evidence>
<reference evidence="1" key="1">
    <citation type="journal article" date="2012" name="PLoS Genet.">
        <title>Comparative analysis of the genomes of two field isolates of the rice blast fungus Magnaporthe oryzae.</title>
        <authorList>
            <person name="Xue M."/>
            <person name="Yang J."/>
            <person name="Li Z."/>
            <person name="Hu S."/>
            <person name="Yao N."/>
            <person name="Dean R.A."/>
            <person name="Zhao W."/>
            <person name="Shen M."/>
            <person name="Zhang H."/>
            <person name="Li C."/>
            <person name="Liu L."/>
            <person name="Cao L."/>
            <person name="Xu X."/>
            <person name="Xing Y."/>
            <person name="Hsiang T."/>
            <person name="Zhang Z."/>
            <person name="Xu J.R."/>
            <person name="Peng Y.L."/>
        </authorList>
    </citation>
    <scope>NUCLEOTIDE SEQUENCE</scope>
    <source>
        <strain evidence="1">Y34</strain>
    </source>
</reference>
<accession>A0AA97NLM4</accession>
<dbReference type="Proteomes" id="UP000011086">
    <property type="component" value="Unassembled WGS sequence"/>
</dbReference>
<sequence length="28" mass="3232">MEKFVCSTDEADKCMKGRQETYANCKNT</sequence>